<dbReference type="GO" id="GO:0004558">
    <property type="term" value="F:alpha-1,4-glucosidase activity"/>
    <property type="evidence" value="ECO:0007669"/>
    <property type="project" value="UniProtKB-EC"/>
</dbReference>
<dbReference type="InterPro" id="IPR045857">
    <property type="entry name" value="O16G_dom_2"/>
</dbReference>
<organism evidence="5 6">
    <name type="scientific">Manduca sexta</name>
    <name type="common">Tobacco hawkmoth</name>
    <name type="synonym">Tobacco hornworm</name>
    <dbReference type="NCBI Taxonomy" id="7130"/>
    <lineage>
        <taxon>Eukaryota</taxon>
        <taxon>Metazoa</taxon>
        <taxon>Ecdysozoa</taxon>
        <taxon>Arthropoda</taxon>
        <taxon>Hexapoda</taxon>
        <taxon>Insecta</taxon>
        <taxon>Pterygota</taxon>
        <taxon>Neoptera</taxon>
        <taxon>Endopterygota</taxon>
        <taxon>Lepidoptera</taxon>
        <taxon>Glossata</taxon>
        <taxon>Ditrysia</taxon>
        <taxon>Bombycoidea</taxon>
        <taxon>Sphingidae</taxon>
        <taxon>Sphinginae</taxon>
        <taxon>Sphingini</taxon>
        <taxon>Manduca</taxon>
    </lineage>
</organism>
<dbReference type="OrthoDB" id="1740265at2759"/>
<dbReference type="EMBL" id="JH668434">
    <property type="protein sequence ID" value="KAG6453001.1"/>
    <property type="molecule type" value="Genomic_DNA"/>
</dbReference>
<dbReference type="Gene3D" id="3.20.20.80">
    <property type="entry name" value="Glycosidases"/>
    <property type="match status" value="2"/>
</dbReference>
<dbReference type="PANTHER" id="PTHR10357">
    <property type="entry name" value="ALPHA-AMYLASE FAMILY MEMBER"/>
    <property type="match status" value="1"/>
</dbReference>
<dbReference type="EC" id="3.2.1.20" evidence="2"/>
<dbReference type="InterPro" id="IPR006047">
    <property type="entry name" value="GH13_cat_dom"/>
</dbReference>
<dbReference type="AlphaFoldDB" id="A0A921Z7Z0"/>
<evidence type="ECO:0000313" key="6">
    <source>
        <dbReference type="Proteomes" id="UP000791440"/>
    </source>
</evidence>
<comment type="caution">
    <text evidence="5">The sequence shown here is derived from an EMBL/GenBank/DDBJ whole genome shotgun (WGS) entry which is preliminary data.</text>
</comment>
<dbReference type="SUPFAM" id="SSF51445">
    <property type="entry name" value="(Trans)glycosidases"/>
    <property type="match status" value="1"/>
</dbReference>
<protein>
    <recommendedName>
        <fullName evidence="2">alpha-glucosidase</fullName>
        <ecNumber evidence="2">3.2.1.20</ecNumber>
    </recommendedName>
</protein>
<accession>A0A921Z7Z0</accession>
<dbReference type="InterPro" id="IPR017853">
    <property type="entry name" value="GH"/>
</dbReference>
<dbReference type="Gene3D" id="3.90.400.10">
    <property type="entry name" value="Oligo-1,6-glucosidase, Domain 2"/>
    <property type="match status" value="1"/>
</dbReference>
<dbReference type="Proteomes" id="UP000791440">
    <property type="component" value="Unassembled WGS sequence"/>
</dbReference>
<dbReference type="PANTHER" id="PTHR10357:SF179">
    <property type="entry name" value="NEUTRAL AND BASIC AMINO ACID TRANSPORT PROTEIN RBAT"/>
    <property type="match status" value="1"/>
</dbReference>
<feature type="chain" id="PRO_5038078110" description="alpha-glucosidase" evidence="3">
    <location>
        <begin position="18"/>
        <end position="540"/>
    </location>
</feature>
<evidence type="ECO:0000256" key="3">
    <source>
        <dbReference type="SAM" id="SignalP"/>
    </source>
</evidence>
<feature type="signal peptide" evidence="3">
    <location>
        <begin position="1"/>
        <end position="17"/>
    </location>
</feature>
<proteinExistence type="predicted"/>
<evidence type="ECO:0000259" key="4">
    <source>
        <dbReference type="SMART" id="SM00642"/>
    </source>
</evidence>
<sequence>MWHLALVFLSALSHGFCQAPWWSNTVYYRILVDSFKDGDGDGLGDLKGAIKQLSYVRAVGADAVILSSLSSRSKDCSKPGVIDFAAIDERFGDIDTFNIFMEKAKKIDLKVVATLPLRTVSCDSEWFSSSADRVPGFEDRIVWLEGSADDPPPNESDSIKWVWHEPRSAYWKFVNGEALLDLCSEAIAGALSAAQCAWIRRGVNGLLLNPDFLDQKCGENLLKRLSSEAVSCARGAGMDIPVILVESSLHPETAIMYYGENGAGANSIISTALAMPTRPSAASLGIAAHAAMLIAPPDALPTWITSASGESRTTSRYGSELVDAVNLLALTLPGAAIIQQGDELGAADTILEWATNNNCWPHPGVTSASPFPWDDTVNGGFTAGEPWLPLAPNYRYANAKTEFKNDFSHASVVKVAAAMRKSPAMGPHAEIKRLSGALAVLRWGGSGSLLTVANLARDITDVQLSRIPGLPAEMTVVISSAGSRYSTGSHIAIDKSLKLGPGEAVLFAGGPRHCGGPGPVDKIATKITEGWQKLNKYFGS</sequence>
<evidence type="ECO:0000256" key="1">
    <source>
        <dbReference type="ARBA" id="ARBA00001657"/>
    </source>
</evidence>
<reference evidence="5" key="1">
    <citation type="journal article" date="2016" name="Insect Biochem. Mol. Biol.">
        <title>Multifaceted biological insights from a draft genome sequence of the tobacco hornworm moth, Manduca sexta.</title>
        <authorList>
            <person name="Kanost M.R."/>
            <person name="Arrese E.L."/>
            <person name="Cao X."/>
            <person name="Chen Y.R."/>
            <person name="Chellapilla S."/>
            <person name="Goldsmith M.R."/>
            <person name="Grosse-Wilde E."/>
            <person name="Heckel D.G."/>
            <person name="Herndon N."/>
            <person name="Jiang H."/>
            <person name="Papanicolaou A."/>
            <person name="Qu J."/>
            <person name="Soulages J.L."/>
            <person name="Vogel H."/>
            <person name="Walters J."/>
            <person name="Waterhouse R.M."/>
            <person name="Ahn S.J."/>
            <person name="Almeida F.C."/>
            <person name="An C."/>
            <person name="Aqrawi P."/>
            <person name="Bretschneider A."/>
            <person name="Bryant W.B."/>
            <person name="Bucks S."/>
            <person name="Chao H."/>
            <person name="Chevignon G."/>
            <person name="Christen J.M."/>
            <person name="Clarke D.F."/>
            <person name="Dittmer N.T."/>
            <person name="Ferguson L.C.F."/>
            <person name="Garavelou S."/>
            <person name="Gordon K.H.J."/>
            <person name="Gunaratna R.T."/>
            <person name="Han Y."/>
            <person name="Hauser F."/>
            <person name="He Y."/>
            <person name="Heidel-Fischer H."/>
            <person name="Hirsh A."/>
            <person name="Hu Y."/>
            <person name="Jiang H."/>
            <person name="Kalra D."/>
            <person name="Klinner C."/>
            <person name="Konig C."/>
            <person name="Kovar C."/>
            <person name="Kroll A.R."/>
            <person name="Kuwar S.S."/>
            <person name="Lee S.L."/>
            <person name="Lehman R."/>
            <person name="Li K."/>
            <person name="Li Z."/>
            <person name="Liang H."/>
            <person name="Lovelace S."/>
            <person name="Lu Z."/>
            <person name="Mansfield J.H."/>
            <person name="McCulloch K.J."/>
            <person name="Mathew T."/>
            <person name="Morton B."/>
            <person name="Muzny D.M."/>
            <person name="Neunemann D."/>
            <person name="Ongeri F."/>
            <person name="Pauchet Y."/>
            <person name="Pu L.L."/>
            <person name="Pyrousis I."/>
            <person name="Rao X.J."/>
            <person name="Redding A."/>
            <person name="Roesel C."/>
            <person name="Sanchez-Gracia A."/>
            <person name="Schaack S."/>
            <person name="Shukla A."/>
            <person name="Tetreau G."/>
            <person name="Wang Y."/>
            <person name="Xiong G.H."/>
            <person name="Traut W."/>
            <person name="Walsh T.K."/>
            <person name="Worley K.C."/>
            <person name="Wu D."/>
            <person name="Wu W."/>
            <person name="Wu Y.Q."/>
            <person name="Zhang X."/>
            <person name="Zou Z."/>
            <person name="Zucker H."/>
            <person name="Briscoe A.D."/>
            <person name="Burmester T."/>
            <person name="Clem R.J."/>
            <person name="Feyereisen R."/>
            <person name="Grimmelikhuijzen C.J.P."/>
            <person name="Hamodrakas S.J."/>
            <person name="Hansson B.S."/>
            <person name="Huguet E."/>
            <person name="Jermiin L.S."/>
            <person name="Lan Q."/>
            <person name="Lehman H.K."/>
            <person name="Lorenzen M."/>
            <person name="Merzendorfer H."/>
            <person name="Michalopoulos I."/>
            <person name="Morton D.B."/>
            <person name="Muthukrishnan S."/>
            <person name="Oakeshott J.G."/>
            <person name="Palmer W."/>
            <person name="Park Y."/>
            <person name="Passarelli A.L."/>
            <person name="Rozas J."/>
            <person name="Schwartz L.M."/>
            <person name="Smith W."/>
            <person name="Southgate A."/>
            <person name="Vilcinskas A."/>
            <person name="Vogt R."/>
            <person name="Wang P."/>
            <person name="Werren J."/>
            <person name="Yu X.Q."/>
            <person name="Zhou J.J."/>
            <person name="Brown S.J."/>
            <person name="Scherer S.E."/>
            <person name="Richards S."/>
            <person name="Blissard G.W."/>
        </authorList>
    </citation>
    <scope>NUCLEOTIDE SEQUENCE</scope>
</reference>
<reference evidence="5" key="2">
    <citation type="submission" date="2020-12" db="EMBL/GenBank/DDBJ databases">
        <authorList>
            <person name="Kanost M."/>
        </authorList>
    </citation>
    <scope>NUCLEOTIDE SEQUENCE</scope>
</reference>
<dbReference type="SMART" id="SM00642">
    <property type="entry name" value="Aamy"/>
    <property type="match status" value="1"/>
</dbReference>
<keyword evidence="3" id="KW-0732">Signal</keyword>
<keyword evidence="6" id="KW-1185">Reference proteome</keyword>
<gene>
    <name evidence="5" type="ORF">O3G_MSEX007897</name>
</gene>
<name>A0A921Z7Z0_MANSE</name>
<comment type="catalytic activity">
    <reaction evidence="1">
        <text>Hydrolysis of terminal, non-reducing (1-&gt;4)-linked alpha-D-glucose residues with release of alpha-D-glucose.</text>
        <dbReference type="EC" id="3.2.1.20"/>
    </reaction>
</comment>
<evidence type="ECO:0000256" key="2">
    <source>
        <dbReference type="ARBA" id="ARBA00012741"/>
    </source>
</evidence>
<dbReference type="Pfam" id="PF00128">
    <property type="entry name" value="Alpha-amylase"/>
    <property type="match status" value="2"/>
</dbReference>
<dbReference type="GO" id="GO:0005975">
    <property type="term" value="P:carbohydrate metabolic process"/>
    <property type="evidence" value="ECO:0007669"/>
    <property type="project" value="InterPro"/>
</dbReference>
<feature type="domain" description="Glycosyl hydrolase family 13 catalytic" evidence="4">
    <location>
        <begin position="29"/>
        <end position="404"/>
    </location>
</feature>
<evidence type="ECO:0000313" key="5">
    <source>
        <dbReference type="EMBL" id="KAG6453001.1"/>
    </source>
</evidence>